<dbReference type="PANTHER" id="PTHR45138:SF9">
    <property type="entry name" value="DIGUANYLATE CYCLASE DGCM-RELATED"/>
    <property type="match status" value="1"/>
</dbReference>
<reference evidence="6 7" key="1">
    <citation type="submission" date="2020-08" db="EMBL/GenBank/DDBJ databases">
        <title>Genomic Encyclopedia of Type Strains, Phase IV (KMG-IV): sequencing the most valuable type-strain genomes for metagenomic binning, comparative biology and taxonomic classification.</title>
        <authorList>
            <person name="Goeker M."/>
        </authorList>
    </citation>
    <scope>NUCLEOTIDE SEQUENCE [LARGE SCALE GENOMIC DNA]</scope>
    <source>
        <strain evidence="6 7">DSM 106739</strain>
    </source>
</reference>
<evidence type="ECO:0000256" key="3">
    <source>
        <dbReference type="PROSITE-ProRule" id="PRU00339"/>
    </source>
</evidence>
<accession>A0A840BMM6</accession>
<comment type="catalytic activity">
    <reaction evidence="2">
        <text>2 GTP = 3',3'-c-di-GMP + 2 diphosphate</text>
        <dbReference type="Rhea" id="RHEA:24898"/>
        <dbReference type="ChEBI" id="CHEBI:33019"/>
        <dbReference type="ChEBI" id="CHEBI:37565"/>
        <dbReference type="ChEBI" id="CHEBI:58805"/>
        <dbReference type="EC" id="2.7.7.65"/>
    </reaction>
</comment>
<organism evidence="6 7">
    <name type="scientific">Niveibacterium umoris</name>
    <dbReference type="NCBI Taxonomy" id="1193620"/>
    <lineage>
        <taxon>Bacteria</taxon>
        <taxon>Pseudomonadati</taxon>
        <taxon>Pseudomonadota</taxon>
        <taxon>Betaproteobacteria</taxon>
        <taxon>Rhodocyclales</taxon>
        <taxon>Rhodocyclaceae</taxon>
        <taxon>Niveibacterium</taxon>
    </lineage>
</organism>
<dbReference type="EMBL" id="JACIET010000002">
    <property type="protein sequence ID" value="MBB4014240.1"/>
    <property type="molecule type" value="Genomic_DNA"/>
</dbReference>
<dbReference type="InterPro" id="IPR000160">
    <property type="entry name" value="GGDEF_dom"/>
</dbReference>
<dbReference type="NCBIfam" id="TIGR00254">
    <property type="entry name" value="GGDEF"/>
    <property type="match status" value="1"/>
</dbReference>
<keyword evidence="4" id="KW-0812">Transmembrane</keyword>
<dbReference type="CDD" id="cd01949">
    <property type="entry name" value="GGDEF"/>
    <property type="match status" value="1"/>
</dbReference>
<dbReference type="EC" id="2.7.7.65" evidence="1"/>
<dbReference type="PANTHER" id="PTHR45138">
    <property type="entry name" value="REGULATORY COMPONENTS OF SENSORY TRANSDUCTION SYSTEM"/>
    <property type="match status" value="1"/>
</dbReference>
<dbReference type="InterPro" id="IPR019734">
    <property type="entry name" value="TPR_rpt"/>
</dbReference>
<evidence type="ECO:0000256" key="2">
    <source>
        <dbReference type="ARBA" id="ARBA00034247"/>
    </source>
</evidence>
<dbReference type="RefSeq" id="WP_183636120.1">
    <property type="nucleotide sequence ID" value="NZ_BAABLE010000005.1"/>
</dbReference>
<evidence type="ECO:0000256" key="1">
    <source>
        <dbReference type="ARBA" id="ARBA00012528"/>
    </source>
</evidence>
<dbReference type="SMART" id="SM00267">
    <property type="entry name" value="GGDEF"/>
    <property type="match status" value="1"/>
</dbReference>
<name>A0A840BMM6_9RHOO</name>
<sequence length="689" mass="75680">MGSDVALDRLTLRGLLYGCAAAAFLWAVPALADIAQDVEQLVNRKDVSTRVVLDALAQLRPALAAAPANVRREAQRLDAELQIERGQTRAASETLAQLIASAESVHDDVMLIRALVLKARLAYYKGQPEQQYEAARRAVALAESLRSPVLAAVAQQSLGMAYVRLGRSEDAMRTFLAALELAKNSDDARLRGLILKSLALIQTYVPDLARARDYVEEARRVVGPTGDLWLMSEIDILRSIVSGPVEDNTSDLNMLVHANNQARRLELVFDEEISLHNLSDWYLTKRDWARAIEVSGQAVAVAQRFDEPEHSGLAYMNHGLALIGGGRAGEGIKELETAIGIFRHSGEDTYLANAIYELAKAYESVGRLKDAVSAHRDYRSVRDTNEGRSRARLVAEMQERFDAERRQTEILRLNEDNLRKTAVADTQRQLALFWGIVAAITIIAGAAIAFFARRTQRANARLLDANGRLAYLAERDSLTGLLNRRAMRSWIETQAHSDNLAPLALLLIDIDHFKVINDRLGHSVGDEVIIELGRRVQALLRDGDRLARWGGEEFLVVLRGVAAHQLPALALRVLRSISDNPFVTSIGPVAVTASMGYVPYPLLAESFDEGWEYHLGIADQALYRAKGVGRNAAFGVLAAVAPWNEIRRSLVENLEAVAAAGQIVTEIGRGSAGISDNVIPFGLRILNPN</sequence>
<dbReference type="InterPro" id="IPR011990">
    <property type="entry name" value="TPR-like_helical_dom_sf"/>
</dbReference>
<dbReference type="PROSITE" id="PS50887">
    <property type="entry name" value="GGDEF"/>
    <property type="match status" value="1"/>
</dbReference>
<dbReference type="SMART" id="SM00028">
    <property type="entry name" value="TPR"/>
    <property type="match status" value="3"/>
</dbReference>
<protein>
    <recommendedName>
        <fullName evidence="1">diguanylate cyclase</fullName>
        <ecNumber evidence="1">2.7.7.65</ecNumber>
    </recommendedName>
</protein>
<dbReference type="Gene3D" id="3.30.70.270">
    <property type="match status" value="1"/>
</dbReference>
<feature type="transmembrane region" description="Helical" evidence="4">
    <location>
        <begin position="431"/>
        <end position="452"/>
    </location>
</feature>
<feature type="repeat" description="TPR" evidence="3">
    <location>
        <begin position="152"/>
        <end position="185"/>
    </location>
</feature>
<keyword evidence="7" id="KW-1185">Reference proteome</keyword>
<dbReference type="SUPFAM" id="SSF55073">
    <property type="entry name" value="Nucleotide cyclase"/>
    <property type="match status" value="1"/>
</dbReference>
<dbReference type="GO" id="GO:0052621">
    <property type="term" value="F:diguanylate cyclase activity"/>
    <property type="evidence" value="ECO:0007669"/>
    <property type="project" value="UniProtKB-EC"/>
</dbReference>
<dbReference type="AlphaFoldDB" id="A0A840BMM6"/>
<gene>
    <name evidence="6" type="ORF">GGR36_003586</name>
</gene>
<evidence type="ECO:0000313" key="6">
    <source>
        <dbReference type="EMBL" id="MBB4014240.1"/>
    </source>
</evidence>
<dbReference type="Gene3D" id="1.25.40.10">
    <property type="entry name" value="Tetratricopeptide repeat domain"/>
    <property type="match status" value="2"/>
</dbReference>
<dbReference type="Pfam" id="PF00990">
    <property type="entry name" value="GGDEF"/>
    <property type="match status" value="1"/>
</dbReference>
<dbReference type="InterPro" id="IPR029787">
    <property type="entry name" value="Nucleotide_cyclase"/>
</dbReference>
<evidence type="ECO:0000313" key="7">
    <source>
        <dbReference type="Proteomes" id="UP000561045"/>
    </source>
</evidence>
<proteinExistence type="predicted"/>
<dbReference type="SUPFAM" id="SSF48452">
    <property type="entry name" value="TPR-like"/>
    <property type="match status" value="2"/>
</dbReference>
<dbReference type="PROSITE" id="PS50005">
    <property type="entry name" value="TPR"/>
    <property type="match status" value="1"/>
</dbReference>
<comment type="caution">
    <text evidence="6">The sequence shown here is derived from an EMBL/GenBank/DDBJ whole genome shotgun (WGS) entry which is preliminary data.</text>
</comment>
<keyword evidence="4" id="KW-1133">Transmembrane helix</keyword>
<evidence type="ECO:0000256" key="4">
    <source>
        <dbReference type="SAM" id="Phobius"/>
    </source>
</evidence>
<dbReference type="InterPro" id="IPR043128">
    <property type="entry name" value="Rev_trsase/Diguanyl_cyclase"/>
</dbReference>
<feature type="domain" description="GGDEF" evidence="5">
    <location>
        <begin position="501"/>
        <end position="638"/>
    </location>
</feature>
<keyword evidence="3" id="KW-0802">TPR repeat</keyword>
<evidence type="ECO:0000259" key="5">
    <source>
        <dbReference type="PROSITE" id="PS50887"/>
    </source>
</evidence>
<dbReference type="InterPro" id="IPR050469">
    <property type="entry name" value="Diguanylate_Cyclase"/>
</dbReference>
<dbReference type="Proteomes" id="UP000561045">
    <property type="component" value="Unassembled WGS sequence"/>
</dbReference>
<dbReference type="Pfam" id="PF13181">
    <property type="entry name" value="TPR_8"/>
    <property type="match status" value="1"/>
</dbReference>
<keyword evidence="4" id="KW-0472">Membrane</keyword>